<evidence type="ECO:0000313" key="3">
    <source>
        <dbReference type="EMBL" id="OCL34697.1"/>
    </source>
</evidence>
<feature type="region of interest" description="Disordered" evidence="1">
    <location>
        <begin position="1"/>
        <end position="31"/>
    </location>
</feature>
<proteinExistence type="predicted"/>
<dbReference type="Pfam" id="PF22525">
    <property type="entry name" value="H2TH_5"/>
    <property type="match status" value="1"/>
</dbReference>
<keyword evidence="4" id="KW-1185">Reference proteome</keyword>
<dbReference type="InterPro" id="IPR055201">
    <property type="entry name" value="IHF-like_H2TH"/>
</dbReference>
<name>A0A1C0AN38_9ACTN</name>
<dbReference type="GO" id="GO:0003676">
    <property type="term" value="F:nucleic acid binding"/>
    <property type="evidence" value="ECO:0007669"/>
    <property type="project" value="InterPro"/>
</dbReference>
<evidence type="ECO:0000256" key="1">
    <source>
        <dbReference type="SAM" id="MobiDB-lite"/>
    </source>
</evidence>
<dbReference type="Proteomes" id="UP000093501">
    <property type="component" value="Unassembled WGS sequence"/>
</dbReference>
<dbReference type="Gene3D" id="1.10.8.50">
    <property type="match status" value="1"/>
</dbReference>
<sequence>MKGPPMAIPQLSSAQLESAREAATQARRARAELKEQVKNGTVSFTDALGRAVGDDTLSRIKVIDLLRAMPRVGVTRATEIMENLQIAPNRRIRGLGRHQIDRLNELFS</sequence>
<dbReference type="AlphaFoldDB" id="A0A1C0AN38"/>
<accession>A0A1C0AN38</accession>
<keyword evidence="3" id="KW-0687">Ribonucleoprotein</keyword>
<dbReference type="InterPro" id="IPR010979">
    <property type="entry name" value="Ribosomal_uS13-like_H2TH"/>
</dbReference>
<dbReference type="NCBIfam" id="NF041260">
    <property type="entry name" value="actino_IHF"/>
    <property type="match status" value="1"/>
</dbReference>
<dbReference type="SUPFAM" id="SSF46946">
    <property type="entry name" value="S13-like H2TH domain"/>
    <property type="match status" value="1"/>
</dbReference>
<dbReference type="EMBL" id="MBQD01000020">
    <property type="protein sequence ID" value="OCL34697.1"/>
    <property type="molecule type" value="Genomic_DNA"/>
</dbReference>
<feature type="domain" description="Integration host factor-like helix-two turn-helix" evidence="2">
    <location>
        <begin position="37"/>
        <end position="107"/>
    </location>
</feature>
<organism evidence="3 4">
    <name type="scientific">Tessaracoccus lapidicaptus</name>
    <dbReference type="NCBI Taxonomy" id="1427523"/>
    <lineage>
        <taxon>Bacteria</taxon>
        <taxon>Bacillati</taxon>
        <taxon>Actinomycetota</taxon>
        <taxon>Actinomycetes</taxon>
        <taxon>Propionibacteriales</taxon>
        <taxon>Propionibacteriaceae</taxon>
        <taxon>Tessaracoccus</taxon>
    </lineage>
</organism>
<keyword evidence="3" id="KW-0689">Ribosomal protein</keyword>
<reference evidence="4" key="1">
    <citation type="submission" date="2016-07" db="EMBL/GenBank/DDBJ databases">
        <authorList>
            <person name="Florea S."/>
            <person name="Webb J.S."/>
            <person name="Jaromczyk J."/>
            <person name="Schardl C.L."/>
        </authorList>
    </citation>
    <scope>NUCLEOTIDE SEQUENCE [LARGE SCALE GENOMIC DNA]</scope>
    <source>
        <strain evidence="4">IPBSL-7</strain>
    </source>
</reference>
<protein>
    <submittedName>
        <fullName evidence="3">30S ribosomal protein S13</fullName>
    </submittedName>
</protein>
<gene>
    <name evidence="3" type="ORF">BCR15_03150</name>
</gene>
<dbReference type="GO" id="GO:0005840">
    <property type="term" value="C:ribosome"/>
    <property type="evidence" value="ECO:0007669"/>
    <property type="project" value="UniProtKB-KW"/>
</dbReference>
<evidence type="ECO:0000259" key="2">
    <source>
        <dbReference type="Pfam" id="PF22525"/>
    </source>
</evidence>
<dbReference type="InterPro" id="IPR047806">
    <property type="entry name" value="IHF_actinobact"/>
</dbReference>
<comment type="caution">
    <text evidence="3">The sequence shown here is derived from an EMBL/GenBank/DDBJ whole genome shotgun (WGS) entry which is preliminary data.</text>
</comment>
<evidence type="ECO:0000313" key="4">
    <source>
        <dbReference type="Proteomes" id="UP000093501"/>
    </source>
</evidence>